<dbReference type="PANTHER" id="PTHR48081:SF8">
    <property type="entry name" value="ALPHA_BETA HYDROLASE FOLD-3 DOMAIN-CONTAINING PROTEIN-RELATED"/>
    <property type="match status" value="1"/>
</dbReference>
<reference evidence="3 4" key="1">
    <citation type="submission" date="2021-04" db="EMBL/GenBank/DDBJ databases">
        <title>Nocardia tengchongensis.</title>
        <authorList>
            <person name="Zhuang k."/>
            <person name="Ran Y."/>
            <person name="Li W."/>
        </authorList>
    </citation>
    <scope>NUCLEOTIDE SEQUENCE [LARGE SCALE GENOMIC DNA]</scope>
    <source>
        <strain evidence="3 4">CFH S0057</strain>
    </source>
</reference>
<dbReference type="Gene3D" id="3.40.50.1820">
    <property type="entry name" value="alpha/beta hydrolase"/>
    <property type="match status" value="1"/>
</dbReference>
<dbReference type="RefSeq" id="WP_213557298.1">
    <property type="nucleotide sequence ID" value="NZ_JBHXAJ010000002.1"/>
</dbReference>
<organism evidence="3 4">
    <name type="scientific">Nocardia tengchongensis</name>
    <dbReference type="NCBI Taxonomy" id="2055889"/>
    <lineage>
        <taxon>Bacteria</taxon>
        <taxon>Bacillati</taxon>
        <taxon>Actinomycetota</taxon>
        <taxon>Actinomycetes</taxon>
        <taxon>Mycobacteriales</taxon>
        <taxon>Nocardiaceae</taxon>
        <taxon>Nocardia</taxon>
    </lineage>
</organism>
<dbReference type="InterPro" id="IPR013094">
    <property type="entry name" value="AB_hydrolase_3"/>
</dbReference>
<evidence type="ECO:0000256" key="1">
    <source>
        <dbReference type="ARBA" id="ARBA00022801"/>
    </source>
</evidence>
<sequence>MPSALSRIVPWYLRVTRANRPFVTAAGARQRIRERTLRPLPYGPPRRLRSDVEITVRQDSVRPVYTLTPRSGRARGNVVYAHGGGWVNEIARQHWQLAAEIAARAETTVTLPIYPLIPFGTADRVIPAFAELVLANRAEYGEVCLAGDSAGGQISLSTAILLRDEYDVILPRTVLISPALDLSLSNPEIADVQPLDPWLGRAGGLVLGDRWRGPLPITDPRVSPLFADFAGLGPLTVFSGTHDILMPDVRLLVGKARAAGVRVDYHEEAELVHVYPLTPTPEGRKARAVMIDSLRTALTRPNSSEPSAR</sequence>
<dbReference type="InterPro" id="IPR050300">
    <property type="entry name" value="GDXG_lipolytic_enzyme"/>
</dbReference>
<dbReference type="Pfam" id="PF07859">
    <property type="entry name" value="Abhydrolase_3"/>
    <property type="match status" value="1"/>
</dbReference>
<dbReference type="InterPro" id="IPR029058">
    <property type="entry name" value="AB_hydrolase_fold"/>
</dbReference>
<dbReference type="GO" id="GO:0016787">
    <property type="term" value="F:hydrolase activity"/>
    <property type="evidence" value="ECO:0007669"/>
    <property type="project" value="UniProtKB-KW"/>
</dbReference>
<dbReference type="EMBL" id="CP074371">
    <property type="protein sequence ID" value="QVI21195.1"/>
    <property type="molecule type" value="Genomic_DNA"/>
</dbReference>
<name>A0ABX8CRQ6_9NOCA</name>
<feature type="domain" description="Alpha/beta hydrolase fold-3" evidence="2">
    <location>
        <begin position="78"/>
        <end position="275"/>
    </location>
</feature>
<accession>A0ABX8CRQ6</accession>
<gene>
    <name evidence="3" type="ORF">KHQ06_35175</name>
</gene>
<dbReference type="Proteomes" id="UP000683310">
    <property type="component" value="Chromosome"/>
</dbReference>
<protein>
    <submittedName>
        <fullName evidence="3">Alpha/beta hydrolase fold domain-containing protein</fullName>
    </submittedName>
</protein>
<keyword evidence="4" id="KW-1185">Reference proteome</keyword>
<keyword evidence="1 3" id="KW-0378">Hydrolase</keyword>
<dbReference type="PANTHER" id="PTHR48081">
    <property type="entry name" value="AB HYDROLASE SUPERFAMILY PROTEIN C4A8.06C"/>
    <property type="match status" value="1"/>
</dbReference>
<evidence type="ECO:0000259" key="2">
    <source>
        <dbReference type="Pfam" id="PF07859"/>
    </source>
</evidence>
<proteinExistence type="predicted"/>
<evidence type="ECO:0000313" key="4">
    <source>
        <dbReference type="Proteomes" id="UP000683310"/>
    </source>
</evidence>
<evidence type="ECO:0000313" key="3">
    <source>
        <dbReference type="EMBL" id="QVI21195.1"/>
    </source>
</evidence>
<dbReference type="SUPFAM" id="SSF53474">
    <property type="entry name" value="alpha/beta-Hydrolases"/>
    <property type="match status" value="1"/>
</dbReference>